<evidence type="ECO:0000256" key="8">
    <source>
        <dbReference type="SAM" id="MobiDB-lite"/>
    </source>
</evidence>
<evidence type="ECO:0000256" key="3">
    <source>
        <dbReference type="ARBA" id="ARBA00022544"/>
    </source>
</evidence>
<evidence type="ECO:0000313" key="12">
    <source>
        <dbReference type="EMBL" id="MFD1674012.1"/>
    </source>
</evidence>
<comment type="caution">
    <text evidence="12">The sequence shown here is derived from an EMBL/GenBank/DDBJ whole genome shotgun (WGS) entry which is preliminary data.</text>
</comment>
<dbReference type="RefSeq" id="WP_377941678.1">
    <property type="nucleotide sequence ID" value="NZ_JBHUCX010000014.1"/>
</dbReference>
<evidence type="ECO:0000313" key="13">
    <source>
        <dbReference type="Proteomes" id="UP001597079"/>
    </source>
</evidence>
<feature type="signal peptide" evidence="9">
    <location>
        <begin position="1"/>
        <end position="24"/>
    </location>
</feature>
<accession>A0ABW4JCK4</accession>
<name>A0ABW4JCK4_9BACL</name>
<feature type="region of interest" description="Disordered" evidence="8">
    <location>
        <begin position="60"/>
        <end position="80"/>
    </location>
</feature>
<feature type="chain" id="PRO_5045104180" evidence="9">
    <location>
        <begin position="25"/>
        <end position="406"/>
    </location>
</feature>
<dbReference type="NCBIfam" id="TIGR02887">
    <property type="entry name" value="spore_ger_x_C"/>
    <property type="match status" value="1"/>
</dbReference>
<dbReference type="PANTHER" id="PTHR35789:SF1">
    <property type="entry name" value="SPORE GERMINATION PROTEIN B3"/>
    <property type="match status" value="1"/>
</dbReference>
<evidence type="ECO:0000256" key="6">
    <source>
        <dbReference type="ARBA" id="ARBA00023139"/>
    </source>
</evidence>
<feature type="region of interest" description="Disordered" evidence="8">
    <location>
        <begin position="386"/>
        <end position="406"/>
    </location>
</feature>
<dbReference type="InterPro" id="IPR038501">
    <property type="entry name" value="Spore_GerAC_C_sf"/>
</dbReference>
<keyword evidence="7" id="KW-0449">Lipoprotein</keyword>
<dbReference type="InterPro" id="IPR046953">
    <property type="entry name" value="Spore_GerAC-like_C"/>
</dbReference>
<protein>
    <submittedName>
        <fullName evidence="12">Ger(X)C family spore germination protein</fullName>
    </submittedName>
</protein>
<dbReference type="Pfam" id="PF25198">
    <property type="entry name" value="Spore_GerAC_N"/>
    <property type="match status" value="1"/>
</dbReference>
<dbReference type="Proteomes" id="UP001597079">
    <property type="component" value="Unassembled WGS sequence"/>
</dbReference>
<keyword evidence="3" id="KW-0309">Germination</keyword>
<evidence type="ECO:0000256" key="7">
    <source>
        <dbReference type="ARBA" id="ARBA00023288"/>
    </source>
</evidence>
<evidence type="ECO:0000256" key="4">
    <source>
        <dbReference type="ARBA" id="ARBA00022729"/>
    </source>
</evidence>
<dbReference type="PANTHER" id="PTHR35789">
    <property type="entry name" value="SPORE GERMINATION PROTEIN B3"/>
    <property type="match status" value="1"/>
</dbReference>
<dbReference type="Gene3D" id="3.30.300.210">
    <property type="entry name" value="Nutrient germinant receptor protein C, domain 3"/>
    <property type="match status" value="1"/>
</dbReference>
<keyword evidence="6" id="KW-0564">Palmitate</keyword>
<evidence type="ECO:0000256" key="2">
    <source>
        <dbReference type="ARBA" id="ARBA00007886"/>
    </source>
</evidence>
<dbReference type="InterPro" id="IPR008844">
    <property type="entry name" value="Spore_GerAC-like"/>
</dbReference>
<comment type="subcellular location">
    <subcellularLocation>
        <location evidence="1">Membrane</location>
        <topology evidence="1">Lipid-anchor</topology>
    </subcellularLocation>
</comment>
<gene>
    <name evidence="12" type="ORF">ACFSB2_04715</name>
</gene>
<keyword evidence="13" id="KW-1185">Reference proteome</keyword>
<keyword evidence="5" id="KW-0472">Membrane</keyword>
<dbReference type="EMBL" id="JBHUCX010000014">
    <property type="protein sequence ID" value="MFD1674012.1"/>
    <property type="molecule type" value="Genomic_DNA"/>
</dbReference>
<evidence type="ECO:0000256" key="1">
    <source>
        <dbReference type="ARBA" id="ARBA00004635"/>
    </source>
</evidence>
<evidence type="ECO:0000256" key="5">
    <source>
        <dbReference type="ARBA" id="ARBA00023136"/>
    </source>
</evidence>
<sequence>MGIRAFTCVAILALSTLCTGCWDATEIDQLAIVVASGMDLVQHDDSQQPTFRGMLQIARPSELGTSGGGTPTTSTGSTGSYVLEQAEGPNALATQDIMRKRLSRKLFVGQRRVIILGEDYARHGVYDLADEILRNPQSRLRTYIVIAYHGTAQSILERPYPLNRLPADAISDLERNGATPEVDAKQFLQRLTSKGDPFAMGIEQTSTLYDASDNPSGAFALTRIAIFQKDKLVGWLGSAQLRGFIWIYGRAKREESTVNIPGTPGYITGRMLGNNTTRSIKIINGKPRIDIHTRSEYDISENGTPLNLNDPKNIQLVRSAITKEVTSQIQSTMDTLQHKYHADSFGFSDLIDKKHPRMWAKMEKHWRETYSSMPVTVRVDVDIRNSGLTGPSLRGSQGTSLQRGAS</sequence>
<reference evidence="13" key="1">
    <citation type="journal article" date="2019" name="Int. J. Syst. Evol. Microbiol.">
        <title>The Global Catalogue of Microorganisms (GCM) 10K type strain sequencing project: providing services to taxonomists for standard genome sequencing and annotation.</title>
        <authorList>
            <consortium name="The Broad Institute Genomics Platform"/>
            <consortium name="The Broad Institute Genome Sequencing Center for Infectious Disease"/>
            <person name="Wu L."/>
            <person name="Ma J."/>
        </authorList>
    </citation>
    <scope>NUCLEOTIDE SEQUENCE [LARGE SCALE GENOMIC DNA]</scope>
    <source>
        <strain evidence="13">CGMCC 1.12286</strain>
    </source>
</reference>
<feature type="compositionally biased region" description="Low complexity" evidence="8">
    <location>
        <begin position="71"/>
        <end position="80"/>
    </location>
</feature>
<keyword evidence="4 9" id="KW-0732">Signal</keyword>
<dbReference type="InterPro" id="IPR057336">
    <property type="entry name" value="GerAC_N"/>
</dbReference>
<comment type="similarity">
    <text evidence="2">Belongs to the GerABKC lipoprotein family.</text>
</comment>
<proteinExistence type="inferred from homology"/>
<evidence type="ECO:0000259" key="11">
    <source>
        <dbReference type="Pfam" id="PF25198"/>
    </source>
</evidence>
<organism evidence="12 13">
    <name type="scientific">Alicyclobacillus fodiniaquatilis</name>
    <dbReference type="NCBI Taxonomy" id="1661150"/>
    <lineage>
        <taxon>Bacteria</taxon>
        <taxon>Bacillati</taxon>
        <taxon>Bacillota</taxon>
        <taxon>Bacilli</taxon>
        <taxon>Bacillales</taxon>
        <taxon>Alicyclobacillaceae</taxon>
        <taxon>Alicyclobacillus</taxon>
    </lineage>
</organism>
<evidence type="ECO:0000259" key="10">
    <source>
        <dbReference type="Pfam" id="PF05504"/>
    </source>
</evidence>
<dbReference type="Pfam" id="PF05504">
    <property type="entry name" value="Spore_GerAC"/>
    <property type="match status" value="1"/>
</dbReference>
<evidence type="ECO:0000256" key="9">
    <source>
        <dbReference type="SAM" id="SignalP"/>
    </source>
</evidence>
<feature type="domain" description="Spore germination GerAC-like C-terminal" evidence="10">
    <location>
        <begin position="223"/>
        <end position="387"/>
    </location>
</feature>
<feature type="domain" description="Spore germination protein N-terminal" evidence="11">
    <location>
        <begin position="23"/>
        <end position="202"/>
    </location>
</feature>